<dbReference type="AlphaFoldDB" id="A0A2H4STZ3"/>
<comment type="similarity">
    <text evidence="5">Belongs to the SAT4 family.</text>
</comment>
<keyword evidence="3 6" id="KW-1133">Transmembrane helix</keyword>
<protein>
    <recommendedName>
        <fullName evidence="7">Rhodopsin domain-containing protein</fullName>
    </recommendedName>
</protein>
<dbReference type="GO" id="GO:0016020">
    <property type="term" value="C:membrane"/>
    <property type="evidence" value="ECO:0007669"/>
    <property type="project" value="UniProtKB-SubCell"/>
</dbReference>
<evidence type="ECO:0000259" key="7">
    <source>
        <dbReference type="Pfam" id="PF20684"/>
    </source>
</evidence>
<evidence type="ECO:0000313" key="9">
    <source>
        <dbReference type="Proteomes" id="UP000323067"/>
    </source>
</evidence>
<organism evidence="8 9">
    <name type="scientific">Cordyceps militaris</name>
    <name type="common">Caterpillar fungus</name>
    <name type="synonym">Clavaria militaris</name>
    <dbReference type="NCBI Taxonomy" id="73501"/>
    <lineage>
        <taxon>Eukaryota</taxon>
        <taxon>Fungi</taxon>
        <taxon>Dikarya</taxon>
        <taxon>Ascomycota</taxon>
        <taxon>Pezizomycotina</taxon>
        <taxon>Sordariomycetes</taxon>
        <taxon>Hypocreomycetidae</taxon>
        <taxon>Hypocreales</taxon>
        <taxon>Cordycipitaceae</taxon>
        <taxon>Cordyceps</taxon>
    </lineage>
</organism>
<dbReference type="InterPro" id="IPR052337">
    <property type="entry name" value="SAT4-like"/>
</dbReference>
<evidence type="ECO:0000256" key="4">
    <source>
        <dbReference type="ARBA" id="ARBA00023136"/>
    </source>
</evidence>
<reference evidence="8 9" key="1">
    <citation type="journal article" date="2017" name="BMC Genomics">
        <title>Chromosome level assembly and secondary metabolite potential of the parasitic fungus Cordyceps militaris.</title>
        <authorList>
            <person name="Kramer G.J."/>
            <person name="Nodwell J.R."/>
        </authorList>
    </citation>
    <scope>NUCLEOTIDE SEQUENCE [LARGE SCALE GENOMIC DNA]</scope>
    <source>
        <strain evidence="8 9">ATCC 34164</strain>
    </source>
</reference>
<sequence length="207" mass="23098">MTVSVTLVTILVIMARMLYMQFFSARRHLNPEEWCIIVAATIGLPSACINVFALVPSGMSKDVWGLHPAGLVATARYFFIVSITYVVLMMLVKLSLTFFYLSIFTGRIRYLLWATIAFHVVTATTYLLGVVFQCIPTAYTWEKFNFASTNPVQGHCLDLNTAGWANSAVSVAADLWLLSLPLSQVHKLRLTWKKKVGAALMFMTGTM</sequence>
<dbReference type="PANTHER" id="PTHR33048">
    <property type="entry name" value="PTH11-LIKE INTEGRAL MEMBRANE PROTEIN (AFU_ORTHOLOGUE AFUA_5G11245)"/>
    <property type="match status" value="1"/>
</dbReference>
<dbReference type="EMBL" id="CP023327">
    <property type="protein sequence ID" value="ATY66579.1"/>
    <property type="molecule type" value="Genomic_DNA"/>
</dbReference>
<evidence type="ECO:0000256" key="2">
    <source>
        <dbReference type="ARBA" id="ARBA00022692"/>
    </source>
</evidence>
<dbReference type="InterPro" id="IPR049326">
    <property type="entry name" value="Rhodopsin_dom_fungi"/>
</dbReference>
<evidence type="ECO:0000256" key="5">
    <source>
        <dbReference type="ARBA" id="ARBA00038359"/>
    </source>
</evidence>
<keyword evidence="2 6" id="KW-0812">Transmembrane</keyword>
<proteinExistence type="inferred from homology"/>
<feature type="transmembrane region" description="Helical" evidence="6">
    <location>
        <begin position="34"/>
        <end position="55"/>
    </location>
</feature>
<dbReference type="Proteomes" id="UP000323067">
    <property type="component" value="Chromosome ii"/>
</dbReference>
<evidence type="ECO:0000313" key="8">
    <source>
        <dbReference type="EMBL" id="ATY66579.1"/>
    </source>
</evidence>
<name>A0A2H4STZ3_CORMI</name>
<comment type="subcellular location">
    <subcellularLocation>
        <location evidence="1">Membrane</location>
        <topology evidence="1">Multi-pass membrane protein</topology>
    </subcellularLocation>
</comment>
<accession>A0A2H4STZ3</accession>
<dbReference type="VEuPathDB" id="FungiDB:CCM_03998"/>
<dbReference type="PANTHER" id="PTHR33048:SF143">
    <property type="entry name" value="EXTRACELLULAR MEMBRANE PROTEIN CFEM DOMAIN-CONTAINING PROTEIN-RELATED"/>
    <property type="match status" value="1"/>
</dbReference>
<evidence type="ECO:0000256" key="1">
    <source>
        <dbReference type="ARBA" id="ARBA00004141"/>
    </source>
</evidence>
<evidence type="ECO:0000256" key="3">
    <source>
        <dbReference type="ARBA" id="ARBA00022989"/>
    </source>
</evidence>
<dbReference type="VEuPathDB" id="FungiDB:A9K55_000821"/>
<gene>
    <name evidence="8" type="ORF">A9K55_000821</name>
</gene>
<feature type="domain" description="Rhodopsin" evidence="7">
    <location>
        <begin position="25"/>
        <end position="206"/>
    </location>
</feature>
<dbReference type="Pfam" id="PF20684">
    <property type="entry name" value="Fung_rhodopsin"/>
    <property type="match status" value="1"/>
</dbReference>
<feature type="transmembrane region" description="Helical" evidence="6">
    <location>
        <begin position="75"/>
        <end position="103"/>
    </location>
</feature>
<feature type="transmembrane region" description="Helical" evidence="6">
    <location>
        <begin position="110"/>
        <end position="132"/>
    </location>
</feature>
<feature type="transmembrane region" description="Helical" evidence="6">
    <location>
        <begin position="6"/>
        <end position="22"/>
    </location>
</feature>
<evidence type="ECO:0000256" key="6">
    <source>
        <dbReference type="SAM" id="Phobius"/>
    </source>
</evidence>
<dbReference type="OrthoDB" id="4869838at2759"/>
<keyword evidence="4 6" id="KW-0472">Membrane</keyword>